<dbReference type="InterPro" id="IPR006723">
    <property type="entry name" value="Islet_autoAg_Ica1_C"/>
</dbReference>
<feature type="domain" description="AH" evidence="2">
    <location>
        <begin position="108"/>
        <end position="311"/>
    </location>
</feature>
<proteinExistence type="predicted"/>
<dbReference type="InterPro" id="IPR027267">
    <property type="entry name" value="AH/BAR_dom_sf"/>
</dbReference>
<evidence type="ECO:0000256" key="1">
    <source>
        <dbReference type="SAM" id="MobiDB-lite"/>
    </source>
</evidence>
<protein>
    <submittedName>
        <fullName evidence="3">Islet cell autoantigen 1</fullName>
    </submittedName>
</protein>
<dbReference type="Pfam" id="PF06456">
    <property type="entry name" value="Arfaptin"/>
    <property type="match status" value="1"/>
</dbReference>
<dbReference type="EMBL" id="JAIZAY010000023">
    <property type="protein sequence ID" value="KAJ8019563.1"/>
    <property type="molecule type" value="Genomic_DNA"/>
</dbReference>
<dbReference type="InterPro" id="IPR010504">
    <property type="entry name" value="AH_dom"/>
</dbReference>
<dbReference type="AlphaFoldDB" id="A0A9Q1BBP7"/>
<evidence type="ECO:0000313" key="4">
    <source>
        <dbReference type="Proteomes" id="UP001152320"/>
    </source>
</evidence>
<dbReference type="PANTHER" id="PTHR10164">
    <property type="entry name" value="ISLET CELL AUTOANTIGEN 1"/>
    <property type="match status" value="1"/>
</dbReference>
<dbReference type="FunFam" id="1.20.1270.60:FF:000015">
    <property type="entry name" value="Islet cell autoantigen 1, 69kDa"/>
    <property type="match status" value="1"/>
</dbReference>
<dbReference type="GO" id="GO:0019904">
    <property type="term" value="F:protein domain specific binding"/>
    <property type="evidence" value="ECO:0007669"/>
    <property type="project" value="InterPro"/>
</dbReference>
<keyword evidence="4" id="KW-1185">Reference proteome</keyword>
<dbReference type="InterPro" id="IPR024114">
    <property type="entry name" value="Islet_autoAg_Ica1/Ica1-like"/>
</dbReference>
<feature type="region of interest" description="Disordered" evidence="1">
    <location>
        <begin position="354"/>
        <end position="419"/>
    </location>
</feature>
<organism evidence="3 4">
    <name type="scientific">Holothuria leucospilota</name>
    <name type="common">Black long sea cucumber</name>
    <name type="synonym">Mertensiothuria leucospilota</name>
    <dbReference type="NCBI Taxonomy" id="206669"/>
    <lineage>
        <taxon>Eukaryota</taxon>
        <taxon>Metazoa</taxon>
        <taxon>Echinodermata</taxon>
        <taxon>Eleutherozoa</taxon>
        <taxon>Echinozoa</taxon>
        <taxon>Holothuroidea</taxon>
        <taxon>Aspidochirotacea</taxon>
        <taxon>Aspidochirotida</taxon>
        <taxon>Holothuriidae</taxon>
        <taxon>Holothuria</taxon>
    </lineage>
</organism>
<feature type="compositionally biased region" description="Acidic residues" evidence="1">
    <location>
        <begin position="662"/>
        <end position="671"/>
    </location>
</feature>
<dbReference type="SMART" id="SM01237">
    <property type="entry name" value="ICA69"/>
    <property type="match status" value="1"/>
</dbReference>
<feature type="compositionally biased region" description="Basic and acidic residues" evidence="1">
    <location>
        <begin position="354"/>
        <end position="372"/>
    </location>
</feature>
<dbReference type="GO" id="GO:0005794">
    <property type="term" value="C:Golgi apparatus"/>
    <property type="evidence" value="ECO:0007669"/>
    <property type="project" value="TreeGrafter"/>
</dbReference>
<feature type="region of interest" description="Disordered" evidence="1">
    <location>
        <begin position="431"/>
        <end position="456"/>
    </location>
</feature>
<reference evidence="3" key="1">
    <citation type="submission" date="2021-10" db="EMBL/GenBank/DDBJ databases">
        <title>Tropical sea cucumber genome reveals ecological adaptation and Cuvierian tubules defense mechanism.</title>
        <authorList>
            <person name="Chen T."/>
        </authorList>
    </citation>
    <scope>NUCLEOTIDE SEQUENCE</scope>
    <source>
        <strain evidence="3">Nanhai2018</strain>
        <tissue evidence="3">Muscle</tissue>
    </source>
</reference>
<dbReference type="CDD" id="cd07661">
    <property type="entry name" value="BAR_ICA69"/>
    <property type="match status" value="1"/>
</dbReference>
<evidence type="ECO:0000259" key="2">
    <source>
        <dbReference type="PROSITE" id="PS50870"/>
    </source>
</evidence>
<feature type="compositionally biased region" description="Polar residues" evidence="1">
    <location>
        <begin position="431"/>
        <end position="443"/>
    </location>
</feature>
<dbReference type="OrthoDB" id="2126778at2759"/>
<dbReference type="SUPFAM" id="SSF103657">
    <property type="entry name" value="BAR/IMD domain-like"/>
    <property type="match status" value="1"/>
</dbReference>
<dbReference type="PROSITE" id="PS50870">
    <property type="entry name" value="AH"/>
    <property type="match status" value="1"/>
</dbReference>
<feature type="compositionally biased region" description="Basic and acidic residues" evidence="1">
    <location>
        <begin position="410"/>
        <end position="419"/>
    </location>
</feature>
<dbReference type="Gene3D" id="1.20.1270.60">
    <property type="entry name" value="Arfaptin homology (AH) domain/BAR domain"/>
    <property type="match status" value="1"/>
</dbReference>
<comment type="caution">
    <text evidence="3">The sequence shown here is derived from an EMBL/GenBank/DDBJ whole genome shotgun (WGS) entry which is preliminary data.</text>
</comment>
<dbReference type="Pfam" id="PF04629">
    <property type="entry name" value="ICA69"/>
    <property type="match status" value="1"/>
</dbReference>
<dbReference type="GO" id="GO:0051049">
    <property type="term" value="P:regulation of transport"/>
    <property type="evidence" value="ECO:0007669"/>
    <property type="project" value="TreeGrafter"/>
</dbReference>
<dbReference type="SMART" id="SM01015">
    <property type="entry name" value="Arfaptin"/>
    <property type="match status" value="1"/>
</dbReference>
<accession>A0A9Q1BBP7</accession>
<dbReference type="Proteomes" id="UP001152320">
    <property type="component" value="Chromosome 23"/>
</dbReference>
<feature type="region of interest" description="Disordered" evidence="1">
    <location>
        <begin position="650"/>
        <end position="671"/>
    </location>
</feature>
<name>A0A9Q1BBP7_HOLLE</name>
<gene>
    <name evidence="3" type="ORF">HOLleu_41207</name>
</gene>
<evidence type="ECO:0000313" key="3">
    <source>
        <dbReference type="EMBL" id="KAJ8019563.1"/>
    </source>
</evidence>
<sequence>MDHVVTDVKMGRDSLYPLKAEQQNGVQPNTKSRFSLSSKLPFVGKKKKRINNGRWEEEGFSSSAYDRHVQNQEGQKKSVTNRMQQQYWVTKQAVIKKLGRKEDEFVVAGDAELDAKLEIFRQVQSSCMEMLKLIEKYQDDICALSQEENAMGRFLKQMSSIDKTRAGKMMSAVGKAQTNSSDQRIALRGPLVRLYQEIETFRYRAISDTLMTINRMEGARLEYRAALMWMKDISKELDPDTYKQLEKFRKVQTQVRTTKLRFDKLKNDVCQKVDLLGASRCNLLSHTLANYQNVLLHYLDKSSRTLSAVQESFKGYQHYEFNMLKELSETSKQLARLTGAKDILPDLDEEVEKLHQERKKEASSQRRQESRVENNGTQDEDDDQLIDLKDVSKKLAAETGGDSGETEQGQEVHEGDGGDETARRRLISLGEDSNQQGQPSQAQGDGLGPAANSHQTAGGAIKSLELSEADKEQSAFIGMMANSGEQGNDPITDKYADIDLLTEEPLEQVPSNRNEELDLLNEILNMPSTVPEEPMDYSSFFEGMDQAAGSSDGGMDLSAQRYLPSDLLDVSSMMERMPVPSAGDPSGGSVLQPQQTPGATEVEQMALHMASSKEQQPVKKNMMDSSKPQAFSKDGKVDMTAWFNLFADLDPLQNPDTVGQQEGEEVEDRNC</sequence>
<feature type="region of interest" description="Disordered" evidence="1">
    <location>
        <begin position="610"/>
        <end position="632"/>
    </location>
</feature>
<dbReference type="PANTHER" id="PTHR10164:SF4">
    <property type="entry name" value="GH23156P"/>
    <property type="match status" value="1"/>
</dbReference>
<feature type="compositionally biased region" description="Basic and acidic residues" evidence="1">
    <location>
        <begin position="386"/>
        <end position="396"/>
    </location>
</feature>